<evidence type="ECO:0000256" key="1">
    <source>
        <dbReference type="SAM" id="MobiDB-lite"/>
    </source>
</evidence>
<dbReference type="EMBL" id="CABFNB010000163">
    <property type="protein sequence ID" value="VTZ65831.1"/>
    <property type="molecule type" value="Genomic_DNA"/>
</dbReference>
<gene>
    <name evidence="2" type="ORF">EMEDMD4_910048</name>
</gene>
<accession>A0A508X8C7</accession>
<proteinExistence type="predicted"/>
<dbReference type="Proteomes" id="UP000507954">
    <property type="component" value="Unassembled WGS sequence"/>
</dbReference>
<dbReference type="AlphaFoldDB" id="A0A508X8C7"/>
<protein>
    <submittedName>
        <fullName evidence="2">Uncharacterized protein</fullName>
    </submittedName>
</protein>
<organism evidence="2">
    <name type="scientific">Sinorhizobium medicae</name>
    <dbReference type="NCBI Taxonomy" id="110321"/>
    <lineage>
        <taxon>Bacteria</taxon>
        <taxon>Pseudomonadati</taxon>
        <taxon>Pseudomonadota</taxon>
        <taxon>Alphaproteobacteria</taxon>
        <taxon>Hyphomicrobiales</taxon>
        <taxon>Rhizobiaceae</taxon>
        <taxon>Sinorhizobium/Ensifer group</taxon>
        <taxon>Sinorhizobium</taxon>
    </lineage>
</organism>
<evidence type="ECO:0000313" key="2">
    <source>
        <dbReference type="EMBL" id="VTZ65831.1"/>
    </source>
</evidence>
<reference evidence="2" key="1">
    <citation type="submission" date="2019-06" db="EMBL/GenBank/DDBJ databases">
        <authorList>
            <person name="Le Quere A."/>
            <person name="Colella S."/>
        </authorList>
    </citation>
    <scope>NUCLEOTIDE SEQUENCE</scope>
    <source>
        <strain evidence="2">EmedicaeMD41</strain>
    </source>
</reference>
<sequence length="77" mass="8794">MHTGPVLRAMAELTTTDMALGDKIFGMYGWYALDFSNDRFVAFFNRHALLCRSSPAHGRPSNTRDRIHSIQLPSIRR</sequence>
<feature type="region of interest" description="Disordered" evidence="1">
    <location>
        <begin position="55"/>
        <end position="77"/>
    </location>
</feature>
<name>A0A508X8C7_9HYPH</name>